<dbReference type="EMBL" id="REGN01002951">
    <property type="protein sequence ID" value="RNA25276.1"/>
    <property type="molecule type" value="Genomic_DNA"/>
</dbReference>
<dbReference type="Proteomes" id="UP000276133">
    <property type="component" value="Unassembled WGS sequence"/>
</dbReference>
<gene>
    <name evidence="1" type="ORF">BpHYR1_041060</name>
</gene>
<accession>A0A3M7RNZ5</accession>
<protein>
    <recommendedName>
        <fullName evidence="3">RNA-directed DNA polymerase from mobile element jockey-like</fullName>
    </recommendedName>
</protein>
<dbReference type="AlphaFoldDB" id="A0A3M7RNZ5"/>
<organism evidence="1 2">
    <name type="scientific">Brachionus plicatilis</name>
    <name type="common">Marine rotifer</name>
    <name type="synonym">Brachionus muelleri</name>
    <dbReference type="NCBI Taxonomy" id="10195"/>
    <lineage>
        <taxon>Eukaryota</taxon>
        <taxon>Metazoa</taxon>
        <taxon>Spiralia</taxon>
        <taxon>Gnathifera</taxon>
        <taxon>Rotifera</taxon>
        <taxon>Eurotatoria</taxon>
        <taxon>Monogononta</taxon>
        <taxon>Pseudotrocha</taxon>
        <taxon>Ploima</taxon>
        <taxon>Brachionidae</taxon>
        <taxon>Brachionus</taxon>
    </lineage>
</organism>
<evidence type="ECO:0000313" key="2">
    <source>
        <dbReference type="Proteomes" id="UP000276133"/>
    </source>
</evidence>
<sequence>ILSNKKWGLNQNTIGNLYKSLVGSILDLQFLLIFLKLELCKHVPHRNIKSTLRYPNYDIK</sequence>
<proteinExistence type="predicted"/>
<evidence type="ECO:0008006" key="3">
    <source>
        <dbReference type="Google" id="ProtNLM"/>
    </source>
</evidence>
<comment type="caution">
    <text evidence="1">The sequence shown here is derived from an EMBL/GenBank/DDBJ whole genome shotgun (WGS) entry which is preliminary data.</text>
</comment>
<name>A0A3M7RNZ5_BRAPC</name>
<evidence type="ECO:0000313" key="1">
    <source>
        <dbReference type="EMBL" id="RNA25276.1"/>
    </source>
</evidence>
<reference evidence="1 2" key="1">
    <citation type="journal article" date="2018" name="Sci. Rep.">
        <title>Genomic signatures of local adaptation to the degree of environmental predictability in rotifers.</title>
        <authorList>
            <person name="Franch-Gras L."/>
            <person name="Hahn C."/>
            <person name="Garcia-Roger E.M."/>
            <person name="Carmona M.J."/>
            <person name="Serra M."/>
            <person name="Gomez A."/>
        </authorList>
    </citation>
    <scope>NUCLEOTIDE SEQUENCE [LARGE SCALE GENOMIC DNA]</scope>
    <source>
        <strain evidence="1">HYR1</strain>
    </source>
</reference>
<feature type="non-terminal residue" evidence="1">
    <location>
        <position position="1"/>
    </location>
</feature>
<keyword evidence="2" id="KW-1185">Reference proteome</keyword>